<evidence type="ECO:0000256" key="7">
    <source>
        <dbReference type="ARBA" id="ARBA00022824"/>
    </source>
</evidence>
<accession>A0A1M6GI56</accession>
<comment type="subcellular location">
    <subcellularLocation>
        <location evidence="2">Endoplasmic reticulum membrane</location>
        <topology evidence="2">Single-pass type II membrane protein</topology>
    </subcellularLocation>
    <subcellularLocation>
        <location evidence="1">Golgi apparatus membrane</location>
        <topology evidence="1">Single-pass type II membrane protein</topology>
    </subcellularLocation>
</comment>
<keyword evidence="8" id="KW-0735">Signal-anchor</keyword>
<protein>
    <recommendedName>
        <fullName evidence="14">Peptide O-xylosyltransferase</fullName>
    </recommendedName>
</protein>
<evidence type="ECO:0000256" key="3">
    <source>
        <dbReference type="ARBA" id="ARBA00022676"/>
    </source>
</evidence>
<dbReference type="GO" id="GO:0016020">
    <property type="term" value="C:membrane"/>
    <property type="evidence" value="ECO:0007669"/>
    <property type="project" value="InterPro"/>
</dbReference>
<evidence type="ECO:0000256" key="8">
    <source>
        <dbReference type="ARBA" id="ARBA00022968"/>
    </source>
</evidence>
<dbReference type="RefSeq" id="WP_073316487.1">
    <property type="nucleotide sequence ID" value="NZ_FQYP01000005.1"/>
</dbReference>
<reference evidence="16" key="1">
    <citation type="submission" date="2016-11" db="EMBL/GenBank/DDBJ databases">
        <authorList>
            <person name="Varghese N."/>
            <person name="Submissions S."/>
        </authorList>
    </citation>
    <scope>NUCLEOTIDE SEQUENCE [LARGE SCALE GENOMIC DNA]</scope>
    <source>
        <strain evidence="16">DSM 22623</strain>
    </source>
</reference>
<organism evidence="15 16">
    <name type="scientific">Aquimarina spongiae</name>
    <dbReference type="NCBI Taxonomy" id="570521"/>
    <lineage>
        <taxon>Bacteria</taxon>
        <taxon>Pseudomonadati</taxon>
        <taxon>Bacteroidota</taxon>
        <taxon>Flavobacteriia</taxon>
        <taxon>Flavobacteriales</taxon>
        <taxon>Flavobacteriaceae</taxon>
        <taxon>Aquimarina</taxon>
    </lineage>
</organism>
<evidence type="ECO:0000256" key="2">
    <source>
        <dbReference type="ARBA" id="ARBA00004648"/>
    </source>
</evidence>
<evidence type="ECO:0000256" key="14">
    <source>
        <dbReference type="ARBA" id="ARBA00042865"/>
    </source>
</evidence>
<dbReference type="GO" id="GO:0050650">
    <property type="term" value="P:chondroitin sulfate proteoglycan biosynthetic process"/>
    <property type="evidence" value="ECO:0007669"/>
    <property type="project" value="TreeGrafter"/>
</dbReference>
<keyword evidence="7" id="KW-0256">Endoplasmic reticulum</keyword>
<keyword evidence="11" id="KW-0472">Membrane</keyword>
<evidence type="ECO:0000256" key="13">
    <source>
        <dbReference type="ARBA" id="ARBA00023180"/>
    </source>
</evidence>
<dbReference type="InterPro" id="IPR043538">
    <property type="entry name" value="XYLT"/>
</dbReference>
<keyword evidence="3" id="KW-0328">Glycosyltransferase</keyword>
<evidence type="ECO:0000313" key="16">
    <source>
        <dbReference type="Proteomes" id="UP000184432"/>
    </source>
</evidence>
<evidence type="ECO:0000256" key="5">
    <source>
        <dbReference type="ARBA" id="ARBA00022692"/>
    </source>
</evidence>
<keyword evidence="10" id="KW-0333">Golgi apparatus</keyword>
<evidence type="ECO:0000313" key="15">
    <source>
        <dbReference type="EMBL" id="SHJ09644.1"/>
    </source>
</evidence>
<evidence type="ECO:0000256" key="12">
    <source>
        <dbReference type="ARBA" id="ARBA00023157"/>
    </source>
</evidence>
<sequence>MTQRLDITKTQNLHFSILERRPKIAYFIKVHSCPQQFKRLFKAIYHPENHYLIHINQKTDSNIKEDIIFFLADYSNSYLLKSTTIEIRKYNIVQSQLNGMKYLLNRCLKWDFFINLSEQDFPLKSQDAILDFLHRNRGKNFIKMVSQVRGGTDTMNRIENYFQGIDIGFLSIPFKKSFMKNVIPYVGEQWMILSRACCEFICHSPEVKKFEDFYYNILNADKSFFQTVLMNTSFKEIVVNNDKRAVIWIADGDVKLKPKTLTESDFDFLMQEENLFARKFDTKVDESILHLLEEALKADQVTNNTNGIDFNLVSTTDMEVRKTNKTLDRETFINSPAQLHRRPLNGSK</sequence>
<dbReference type="PANTHER" id="PTHR46025">
    <property type="entry name" value="XYLOSYLTRANSFERASE OXT"/>
    <property type="match status" value="1"/>
</dbReference>
<keyword evidence="6" id="KW-0479">Metal-binding</keyword>
<dbReference type="Proteomes" id="UP000184432">
    <property type="component" value="Unassembled WGS sequence"/>
</dbReference>
<name>A0A1M6GI56_9FLAO</name>
<evidence type="ECO:0000256" key="4">
    <source>
        <dbReference type="ARBA" id="ARBA00022679"/>
    </source>
</evidence>
<dbReference type="GO" id="GO:0030158">
    <property type="term" value="F:protein xylosyltransferase activity"/>
    <property type="evidence" value="ECO:0007669"/>
    <property type="project" value="InterPro"/>
</dbReference>
<keyword evidence="12" id="KW-1015">Disulfide bond</keyword>
<gene>
    <name evidence="15" type="ORF">SAMN04488508_105294</name>
</gene>
<dbReference type="GO" id="GO:0015012">
    <property type="term" value="P:heparan sulfate proteoglycan biosynthetic process"/>
    <property type="evidence" value="ECO:0007669"/>
    <property type="project" value="TreeGrafter"/>
</dbReference>
<evidence type="ECO:0000256" key="10">
    <source>
        <dbReference type="ARBA" id="ARBA00023034"/>
    </source>
</evidence>
<evidence type="ECO:0000256" key="6">
    <source>
        <dbReference type="ARBA" id="ARBA00022723"/>
    </source>
</evidence>
<dbReference type="AlphaFoldDB" id="A0A1M6GI56"/>
<dbReference type="PANTHER" id="PTHR46025:SF3">
    <property type="entry name" value="XYLOSYLTRANSFERASE OXT"/>
    <property type="match status" value="1"/>
</dbReference>
<keyword evidence="9" id="KW-1133">Transmembrane helix</keyword>
<dbReference type="OrthoDB" id="7943907at2"/>
<dbReference type="STRING" id="570521.SAMN04488508_105294"/>
<dbReference type="InterPro" id="IPR003406">
    <property type="entry name" value="Glyco_trans_14"/>
</dbReference>
<dbReference type="GO" id="GO:0046872">
    <property type="term" value="F:metal ion binding"/>
    <property type="evidence" value="ECO:0007669"/>
    <property type="project" value="UniProtKB-KW"/>
</dbReference>
<dbReference type="Pfam" id="PF02485">
    <property type="entry name" value="Branch"/>
    <property type="match status" value="1"/>
</dbReference>
<keyword evidence="4" id="KW-0808">Transferase</keyword>
<keyword evidence="5" id="KW-0812">Transmembrane</keyword>
<evidence type="ECO:0000256" key="1">
    <source>
        <dbReference type="ARBA" id="ARBA00004323"/>
    </source>
</evidence>
<keyword evidence="13" id="KW-0325">Glycoprotein</keyword>
<evidence type="ECO:0000256" key="11">
    <source>
        <dbReference type="ARBA" id="ARBA00023136"/>
    </source>
</evidence>
<evidence type="ECO:0000256" key="9">
    <source>
        <dbReference type="ARBA" id="ARBA00022989"/>
    </source>
</evidence>
<dbReference type="EMBL" id="FQYP01000005">
    <property type="protein sequence ID" value="SHJ09644.1"/>
    <property type="molecule type" value="Genomic_DNA"/>
</dbReference>
<proteinExistence type="predicted"/>
<keyword evidence="16" id="KW-1185">Reference proteome</keyword>